<accession>A0A6J7S4L9</accession>
<gene>
    <name evidence="4" type="ORF">UFOPK4173_01217</name>
</gene>
<keyword evidence="1" id="KW-0378">Hydrolase</keyword>
<dbReference type="GO" id="GO:0008477">
    <property type="term" value="F:purine nucleosidase activity"/>
    <property type="evidence" value="ECO:0007669"/>
    <property type="project" value="TreeGrafter"/>
</dbReference>
<dbReference type="InterPro" id="IPR015910">
    <property type="entry name" value="I/U_nuclsd_hydro_CS"/>
</dbReference>
<dbReference type="Pfam" id="PF01156">
    <property type="entry name" value="IU_nuc_hydro"/>
    <property type="match status" value="1"/>
</dbReference>
<name>A0A6J7S4L9_9ZZZZ</name>
<dbReference type="InterPro" id="IPR036452">
    <property type="entry name" value="Ribo_hydro-like"/>
</dbReference>
<dbReference type="EMBL" id="CAFBPW010000144">
    <property type="protein sequence ID" value="CAB5036254.1"/>
    <property type="molecule type" value="Genomic_DNA"/>
</dbReference>
<feature type="domain" description="Inosine/uridine-preferring nucleoside hydrolase" evidence="3">
    <location>
        <begin position="14"/>
        <end position="301"/>
    </location>
</feature>
<dbReference type="PANTHER" id="PTHR12304">
    <property type="entry name" value="INOSINE-URIDINE PREFERRING NUCLEOSIDE HYDROLASE"/>
    <property type="match status" value="1"/>
</dbReference>
<keyword evidence="2" id="KW-0326">Glycosidase</keyword>
<evidence type="ECO:0000259" key="3">
    <source>
        <dbReference type="Pfam" id="PF01156"/>
    </source>
</evidence>
<dbReference type="PROSITE" id="PS01247">
    <property type="entry name" value="IUNH"/>
    <property type="match status" value="1"/>
</dbReference>
<evidence type="ECO:0000256" key="1">
    <source>
        <dbReference type="ARBA" id="ARBA00022801"/>
    </source>
</evidence>
<proteinExistence type="predicted"/>
<organism evidence="4">
    <name type="scientific">freshwater metagenome</name>
    <dbReference type="NCBI Taxonomy" id="449393"/>
    <lineage>
        <taxon>unclassified sequences</taxon>
        <taxon>metagenomes</taxon>
        <taxon>ecological metagenomes</taxon>
    </lineage>
</organism>
<dbReference type="PANTHER" id="PTHR12304:SF4">
    <property type="entry name" value="URIDINE NUCLEOSIDASE"/>
    <property type="match status" value="1"/>
</dbReference>
<dbReference type="SUPFAM" id="SSF53590">
    <property type="entry name" value="Nucleoside hydrolase"/>
    <property type="match status" value="1"/>
</dbReference>
<dbReference type="InterPro" id="IPR023186">
    <property type="entry name" value="IUNH"/>
</dbReference>
<dbReference type="InterPro" id="IPR001910">
    <property type="entry name" value="Inosine/uridine_hydrolase_dom"/>
</dbReference>
<evidence type="ECO:0000256" key="2">
    <source>
        <dbReference type="ARBA" id="ARBA00023295"/>
    </source>
</evidence>
<dbReference type="Gene3D" id="3.90.245.10">
    <property type="entry name" value="Ribonucleoside hydrolase-like"/>
    <property type="match status" value="1"/>
</dbReference>
<dbReference type="GO" id="GO:0045437">
    <property type="term" value="F:uridine nucleosidase activity"/>
    <property type="evidence" value="ECO:0007669"/>
    <property type="project" value="UniProtKB-ARBA"/>
</dbReference>
<dbReference type="GO" id="GO:0005829">
    <property type="term" value="C:cytosol"/>
    <property type="evidence" value="ECO:0007669"/>
    <property type="project" value="TreeGrafter"/>
</dbReference>
<evidence type="ECO:0000313" key="4">
    <source>
        <dbReference type="EMBL" id="CAB5036254.1"/>
    </source>
</evidence>
<reference evidence="4" key="1">
    <citation type="submission" date="2020-05" db="EMBL/GenBank/DDBJ databases">
        <authorList>
            <person name="Chiriac C."/>
            <person name="Salcher M."/>
            <person name="Ghai R."/>
            <person name="Kavagutti S V."/>
        </authorList>
    </citation>
    <scope>NUCLEOTIDE SEQUENCE</scope>
</reference>
<dbReference type="GO" id="GO:0006152">
    <property type="term" value="P:purine nucleoside catabolic process"/>
    <property type="evidence" value="ECO:0007669"/>
    <property type="project" value="TreeGrafter"/>
</dbReference>
<protein>
    <submittedName>
        <fullName evidence="4">Unannotated protein</fullName>
    </submittedName>
</protein>
<sequence>MSELISEPMREKFFVDCDPGHDDAIALAVAAHRGQLLGVTTVAGNVAVEQTTINALTVLQLLGSEVEVHSGAAVPLNGQPGQFASFVHGDNGLVGATMPELTRSVAGEDAAGYLIEATGEHPGAWILAIGPMTNLALALQRDSTLVDRIAGITMMGGGTYGNITAAAEFNISFDPKAADVVFRSGAKIVQCGLDLTHQLCVDDALVTASRATGTAFGEFCSGMLGGYLENIRALTGSNAEAVLYDPCAALAVTDPELFEFVQRYVEVELTGGLTRGMTLMDQRSWMAEGGPVQWAQTIDAVAATNLILDSIAAAP</sequence>
<dbReference type="AlphaFoldDB" id="A0A6J7S4L9"/>